<gene>
    <name evidence="3" type="ORF">D3H34_15050</name>
</gene>
<dbReference type="InterPro" id="IPR010679">
    <property type="entry name" value="DUF1254"/>
</dbReference>
<dbReference type="SUPFAM" id="SSF160935">
    <property type="entry name" value="VPA0735-like"/>
    <property type="match status" value="1"/>
</dbReference>
<dbReference type="InterPro" id="IPR010621">
    <property type="entry name" value="DUF1214"/>
</dbReference>
<feature type="domain" description="DUF1254" evidence="2">
    <location>
        <begin position="57"/>
        <end position="184"/>
    </location>
</feature>
<organism evidence="3 4">
    <name type="scientific">Acidovorax cavernicola</name>
    <dbReference type="NCBI Taxonomy" id="1675792"/>
    <lineage>
        <taxon>Bacteria</taxon>
        <taxon>Pseudomonadati</taxon>
        <taxon>Pseudomonadota</taxon>
        <taxon>Betaproteobacteria</taxon>
        <taxon>Burkholderiales</taxon>
        <taxon>Comamonadaceae</taxon>
        <taxon>Acidovorax</taxon>
    </lineage>
</organism>
<dbReference type="OrthoDB" id="104565at2"/>
<dbReference type="Pfam" id="PF06742">
    <property type="entry name" value="DUF1214"/>
    <property type="match status" value="1"/>
</dbReference>
<dbReference type="EMBL" id="QXMN01000017">
    <property type="protein sequence ID" value="RIX79057.1"/>
    <property type="molecule type" value="Genomic_DNA"/>
</dbReference>
<comment type="caution">
    <text evidence="3">The sequence shown here is derived from an EMBL/GenBank/DDBJ whole genome shotgun (WGS) entry which is preliminary data.</text>
</comment>
<dbReference type="PANTHER" id="PTHR36509:SF2">
    <property type="entry name" value="BLL3101 PROTEIN"/>
    <property type="match status" value="1"/>
</dbReference>
<dbReference type="Gene3D" id="2.60.120.600">
    <property type="entry name" value="Domain of unknown function DUF1214, C-terminal domain"/>
    <property type="match status" value="1"/>
</dbReference>
<dbReference type="RefSeq" id="WP_119554317.1">
    <property type="nucleotide sequence ID" value="NZ_QXMN01000017.1"/>
</dbReference>
<dbReference type="InterPro" id="IPR037050">
    <property type="entry name" value="DUF1254_sf"/>
</dbReference>
<accession>A0A9X8GUT8</accession>
<reference evidence="3 4" key="1">
    <citation type="submission" date="2018-09" db="EMBL/GenBank/DDBJ databases">
        <title>Acidovorax cavernicola nov. sp. isolated from Gruta de las Maravillas (Aracena, Spain).</title>
        <authorList>
            <person name="Jurado V."/>
            <person name="Gutierrez-Patricio S."/>
            <person name="Gonzalez-Pimentel J.L."/>
            <person name="Miller A.Z."/>
            <person name="Laiz L."/>
            <person name="Saiz-Jimenez C."/>
        </authorList>
    </citation>
    <scope>NUCLEOTIDE SEQUENCE [LARGE SCALE GENOMIC DNA]</scope>
    <source>
        <strain evidence="3 4">1011MAR4D40.2</strain>
    </source>
</reference>
<evidence type="ECO:0000259" key="2">
    <source>
        <dbReference type="Pfam" id="PF06863"/>
    </source>
</evidence>
<evidence type="ECO:0000313" key="4">
    <source>
        <dbReference type="Proteomes" id="UP000265619"/>
    </source>
</evidence>
<keyword evidence="4" id="KW-1185">Reference proteome</keyword>
<dbReference type="AlphaFoldDB" id="A0A9X8GUT8"/>
<evidence type="ECO:0000313" key="3">
    <source>
        <dbReference type="EMBL" id="RIX79057.1"/>
    </source>
</evidence>
<protein>
    <submittedName>
        <fullName evidence="3">DUF1254 domain-containing protein</fullName>
    </submittedName>
</protein>
<feature type="domain" description="DUF1214" evidence="1">
    <location>
        <begin position="325"/>
        <end position="432"/>
    </location>
</feature>
<dbReference type="PANTHER" id="PTHR36509">
    <property type="entry name" value="BLL3101 PROTEIN"/>
    <property type="match status" value="1"/>
</dbReference>
<dbReference type="Gene3D" id="2.60.40.1610">
    <property type="entry name" value="Domain of unknown function DUF1254"/>
    <property type="match status" value="1"/>
</dbReference>
<proteinExistence type="predicted"/>
<name>A0A9X8GUT8_9BURK</name>
<dbReference type="Pfam" id="PF06863">
    <property type="entry name" value="DUF1254"/>
    <property type="match status" value="1"/>
</dbReference>
<dbReference type="InterPro" id="IPR037049">
    <property type="entry name" value="DUF1214_C_sf"/>
</dbReference>
<evidence type="ECO:0000259" key="1">
    <source>
        <dbReference type="Pfam" id="PF06742"/>
    </source>
</evidence>
<sequence>MTSSGPRVSAPVTTEEEAHAIGIEAYTYAYPMVVMELTRRVATNVAQPDGARVRGPMNRFVHVPAYPDASFKDVVRPNADTLYSNIWYDVGESPLMLTLPDTGDRYHVIPFYDLWTDVFATLGTRTNGNGGGRFALVGPRWKGTLPEGVRAIVSPTDVGWIVGRIQTNGAADYAHVHTLQAGFEAASLSDGGKPPAPGRVDPAMDMRPPVEQVAALDAGAFFALFAELLKRNPPHAADGALLLRMERIGLVAGRSFSLAQAPEVVQRALERAAPDAYRRMLDRAPALRMVRNGWSFGSNVGVYGNDYLARAFVAHSGLGALPREEALYPRSVCDSDGQPLSGAARYVLHFDKEQLPPADAFWSLSLYGPDQFFVDNALDRYAIGDRDALSFNADGSLDLYIQHASPGEDKTSNWLPAPAGPFSMNLRLYVPQAPALDGRWAPPVLQRLP</sequence>
<dbReference type="Proteomes" id="UP000265619">
    <property type="component" value="Unassembled WGS sequence"/>
</dbReference>